<evidence type="ECO:0000313" key="2">
    <source>
        <dbReference type="Proteomes" id="UP000186132"/>
    </source>
</evidence>
<dbReference type="RefSeq" id="WP_143168128.1">
    <property type="nucleotide sequence ID" value="NZ_FQVU01000003.1"/>
</dbReference>
<proteinExistence type="predicted"/>
<dbReference type="STRING" id="1206085.SAMN05443575_2167"/>
<name>A0A1M5KIG5_9ACTN</name>
<keyword evidence="2" id="KW-1185">Reference proteome</keyword>
<dbReference type="EMBL" id="FQVU01000003">
    <property type="protein sequence ID" value="SHG52541.1"/>
    <property type="molecule type" value="Genomic_DNA"/>
</dbReference>
<reference evidence="1 2" key="1">
    <citation type="submission" date="2016-11" db="EMBL/GenBank/DDBJ databases">
        <authorList>
            <person name="Jaros S."/>
            <person name="Januszkiewicz K."/>
            <person name="Wedrychowicz H."/>
        </authorList>
    </citation>
    <scope>NUCLEOTIDE SEQUENCE [LARGE SCALE GENOMIC DNA]</scope>
    <source>
        <strain evidence="1 2">DSM 45627</strain>
    </source>
</reference>
<evidence type="ECO:0000313" key="1">
    <source>
        <dbReference type="EMBL" id="SHG52541.1"/>
    </source>
</evidence>
<dbReference type="AlphaFoldDB" id="A0A1M5KIG5"/>
<accession>A0A1M5KIG5</accession>
<dbReference type="Proteomes" id="UP000186132">
    <property type="component" value="Unassembled WGS sequence"/>
</dbReference>
<gene>
    <name evidence="1" type="ORF">SAMN05443575_2167</name>
</gene>
<evidence type="ECO:0008006" key="3">
    <source>
        <dbReference type="Google" id="ProtNLM"/>
    </source>
</evidence>
<sequence length="80" mass="8277">MTMDRFGAGSAPPDLEVGDRVVALHHLGRLFRAPVRRGTSGTVVERDAEGTLRVAFVGGRVLLLDPRDVAAPGGPSAAAS</sequence>
<organism evidence="1 2">
    <name type="scientific">Jatrophihabitans endophyticus</name>
    <dbReference type="NCBI Taxonomy" id="1206085"/>
    <lineage>
        <taxon>Bacteria</taxon>
        <taxon>Bacillati</taxon>
        <taxon>Actinomycetota</taxon>
        <taxon>Actinomycetes</taxon>
        <taxon>Jatrophihabitantales</taxon>
        <taxon>Jatrophihabitantaceae</taxon>
        <taxon>Jatrophihabitans</taxon>
    </lineage>
</organism>
<protein>
    <recommendedName>
        <fullName evidence="3">DUF1918 domain-containing protein</fullName>
    </recommendedName>
</protein>